<organism evidence="5 6">
    <name type="scientific">Bicyclus anynana</name>
    <name type="common">Squinting bush brown butterfly</name>
    <dbReference type="NCBI Taxonomy" id="110368"/>
    <lineage>
        <taxon>Eukaryota</taxon>
        <taxon>Metazoa</taxon>
        <taxon>Ecdysozoa</taxon>
        <taxon>Arthropoda</taxon>
        <taxon>Hexapoda</taxon>
        <taxon>Insecta</taxon>
        <taxon>Pterygota</taxon>
        <taxon>Neoptera</taxon>
        <taxon>Endopterygota</taxon>
        <taxon>Lepidoptera</taxon>
        <taxon>Glossata</taxon>
        <taxon>Ditrysia</taxon>
        <taxon>Papilionoidea</taxon>
        <taxon>Nymphalidae</taxon>
        <taxon>Satyrinae</taxon>
        <taxon>Satyrini</taxon>
        <taxon>Mycalesina</taxon>
        <taxon>Bicyclus</taxon>
    </lineage>
</organism>
<comment type="similarity">
    <text evidence="2">Belongs to the PBP/GOBP family.</text>
</comment>
<dbReference type="AlphaFoldDB" id="A0A6J1N079"/>
<gene>
    <name evidence="6" type="primary">LOC112048098</name>
</gene>
<evidence type="ECO:0000256" key="3">
    <source>
        <dbReference type="ARBA" id="ARBA00022525"/>
    </source>
</evidence>
<dbReference type="GeneID" id="112048098"/>
<reference evidence="6" key="1">
    <citation type="submission" date="2025-08" db="UniProtKB">
        <authorList>
            <consortium name="RefSeq"/>
        </authorList>
    </citation>
    <scope>IDENTIFICATION</scope>
</reference>
<feature type="chain" id="PRO_5045429027" evidence="4">
    <location>
        <begin position="20"/>
        <end position="172"/>
    </location>
</feature>
<keyword evidence="3" id="KW-0964">Secreted</keyword>
<dbReference type="OrthoDB" id="7151184at2759"/>
<proteinExistence type="inferred from homology"/>
<protein>
    <submittedName>
        <fullName evidence="6">General odorant-binding protein 66-like</fullName>
    </submittedName>
</protein>
<comment type="subcellular location">
    <subcellularLocation>
        <location evidence="1">Secreted</location>
    </subcellularLocation>
</comment>
<evidence type="ECO:0000256" key="2">
    <source>
        <dbReference type="ARBA" id="ARBA00008098"/>
    </source>
</evidence>
<dbReference type="InterPro" id="IPR052295">
    <property type="entry name" value="Odorant-binding_protein"/>
</dbReference>
<evidence type="ECO:0000256" key="4">
    <source>
        <dbReference type="SAM" id="SignalP"/>
    </source>
</evidence>
<dbReference type="Gene3D" id="1.10.238.270">
    <property type="match status" value="1"/>
</dbReference>
<dbReference type="RefSeq" id="XP_023941245.2">
    <property type="nucleotide sequence ID" value="XM_024085477.2"/>
</dbReference>
<dbReference type="PANTHER" id="PTHR21066">
    <property type="entry name" value="ODORANT-BINDING PROTEIN 59A-RELATED"/>
    <property type="match status" value="1"/>
</dbReference>
<evidence type="ECO:0000256" key="1">
    <source>
        <dbReference type="ARBA" id="ARBA00004613"/>
    </source>
</evidence>
<dbReference type="GO" id="GO:0005576">
    <property type="term" value="C:extracellular region"/>
    <property type="evidence" value="ECO:0007669"/>
    <property type="project" value="UniProtKB-SubCell"/>
</dbReference>
<evidence type="ECO:0000313" key="5">
    <source>
        <dbReference type="Proteomes" id="UP001652582"/>
    </source>
</evidence>
<keyword evidence="5" id="KW-1185">Reference proteome</keyword>
<name>A0A6J1N079_BICAN</name>
<accession>A0A6J1N079</accession>
<feature type="signal peptide" evidence="4">
    <location>
        <begin position="1"/>
        <end position="19"/>
    </location>
</feature>
<dbReference type="PANTHER" id="PTHR21066:SF3">
    <property type="entry name" value="IP02236P"/>
    <property type="match status" value="1"/>
</dbReference>
<keyword evidence="4" id="KW-0732">Signal</keyword>
<dbReference type="Proteomes" id="UP001652582">
    <property type="component" value="Chromosome 13"/>
</dbReference>
<sequence length="172" mass="19581">MLRVFSVYLFLTIFQAVTSQIPENCRRPPPGGVTPVDCCKLPTIFTDEDYKECGIEKGPLPKTRGPEVCSEHVCILKRYNLMKDDDIVDREALAKFLDDWAKKNPEFKDAMEQTKKKCLDKELPGPPEICEANKIGFCTLVVTFDNCPTMVESAECNKLKEHMDSCKAFYPF</sequence>
<dbReference type="KEGG" id="bany:112048098"/>
<evidence type="ECO:0000313" key="6">
    <source>
        <dbReference type="RefSeq" id="XP_023941245.2"/>
    </source>
</evidence>